<dbReference type="InterPro" id="IPR006027">
    <property type="entry name" value="NusB_RsmB_TIM44"/>
</dbReference>
<dbReference type="SUPFAM" id="SSF48013">
    <property type="entry name" value="NusB-like"/>
    <property type="match status" value="1"/>
</dbReference>
<keyword evidence="3 6" id="KW-0694">RNA-binding</keyword>
<evidence type="ECO:0000256" key="5">
    <source>
        <dbReference type="ARBA" id="ARBA00023163"/>
    </source>
</evidence>
<dbReference type="InterPro" id="IPR011605">
    <property type="entry name" value="NusB_fam"/>
</dbReference>
<reference evidence="9 10" key="1">
    <citation type="submission" date="2017-07" db="EMBL/GenBank/DDBJ databases">
        <title>A draft genome sequence of Komagataeibacter sp. T5K1.</title>
        <authorList>
            <person name="Skraban J."/>
            <person name="Cleenwerck I."/>
            <person name="Vandamme P."/>
            <person name="Trcek J."/>
        </authorList>
    </citation>
    <scope>NUCLEOTIDE SEQUENCE [LARGE SCALE GENOMIC DNA]</scope>
    <source>
        <strain evidence="9 10">T5K1</strain>
    </source>
</reference>
<dbReference type="GO" id="GO:0006353">
    <property type="term" value="P:DNA-templated transcription termination"/>
    <property type="evidence" value="ECO:0007669"/>
    <property type="project" value="UniProtKB-UniRule"/>
</dbReference>
<evidence type="ECO:0000256" key="2">
    <source>
        <dbReference type="ARBA" id="ARBA00022814"/>
    </source>
</evidence>
<dbReference type="RefSeq" id="WP_110527240.1">
    <property type="nucleotide sequence ID" value="NZ_NOXG01000002.1"/>
</dbReference>
<gene>
    <name evidence="6 9" type="primary">nusB</name>
    <name evidence="9" type="ORF">CFR71_03910</name>
</gene>
<dbReference type="PANTHER" id="PTHR11078">
    <property type="entry name" value="N UTILIZATION SUBSTANCE PROTEIN B-RELATED"/>
    <property type="match status" value="1"/>
</dbReference>
<evidence type="ECO:0000256" key="4">
    <source>
        <dbReference type="ARBA" id="ARBA00023015"/>
    </source>
</evidence>
<sequence length="183" mass="19414">MTQTGADAPTGGRNRSRTASRVGAVQALFQIEQAGDNPETVVSQFTRHRLASGDAPSEYAEGQVPDADVRLFTAIVRGSVARREQIDAMVMDVLPSSWPMERLDPVLRALLRAAGGELTAADPAPSRVIINEYMDVAHGFFSGEEPRMLNGVLDTMARRIAGEAPRQAEASAPSAPDDGPSAG</sequence>
<dbReference type="GO" id="GO:0031564">
    <property type="term" value="P:transcription antitermination"/>
    <property type="evidence" value="ECO:0007669"/>
    <property type="project" value="UniProtKB-KW"/>
</dbReference>
<dbReference type="Pfam" id="PF01029">
    <property type="entry name" value="NusB"/>
    <property type="match status" value="1"/>
</dbReference>
<evidence type="ECO:0000259" key="8">
    <source>
        <dbReference type="Pfam" id="PF01029"/>
    </source>
</evidence>
<evidence type="ECO:0000256" key="7">
    <source>
        <dbReference type="SAM" id="MobiDB-lite"/>
    </source>
</evidence>
<dbReference type="InterPro" id="IPR035926">
    <property type="entry name" value="NusB-like_sf"/>
</dbReference>
<comment type="function">
    <text evidence="6">Involved in transcription antitermination. Required for transcription of ribosomal RNA (rRNA) genes. Binds specifically to the boxA antiterminator sequence of the ribosomal RNA (rrn) operons.</text>
</comment>
<dbReference type="Gene3D" id="1.10.940.10">
    <property type="entry name" value="NusB-like"/>
    <property type="match status" value="1"/>
</dbReference>
<dbReference type="HAMAP" id="MF_00073">
    <property type="entry name" value="NusB"/>
    <property type="match status" value="1"/>
</dbReference>
<accession>A0A318QDL2</accession>
<evidence type="ECO:0000313" key="9">
    <source>
        <dbReference type="EMBL" id="PYD76660.1"/>
    </source>
</evidence>
<organism evidence="9 10">
    <name type="scientific">Novacetimonas pomaceti</name>
    <dbReference type="NCBI Taxonomy" id="2021998"/>
    <lineage>
        <taxon>Bacteria</taxon>
        <taxon>Pseudomonadati</taxon>
        <taxon>Pseudomonadota</taxon>
        <taxon>Alphaproteobacteria</taxon>
        <taxon>Acetobacterales</taxon>
        <taxon>Acetobacteraceae</taxon>
        <taxon>Novacetimonas</taxon>
    </lineage>
</organism>
<keyword evidence="2 6" id="KW-0889">Transcription antitermination</keyword>
<evidence type="ECO:0000256" key="1">
    <source>
        <dbReference type="ARBA" id="ARBA00005952"/>
    </source>
</evidence>
<dbReference type="AlphaFoldDB" id="A0A318QDL2"/>
<dbReference type="EMBL" id="NOXG01000002">
    <property type="protein sequence ID" value="PYD76660.1"/>
    <property type="molecule type" value="Genomic_DNA"/>
</dbReference>
<proteinExistence type="inferred from homology"/>
<dbReference type="GO" id="GO:0003723">
    <property type="term" value="F:RNA binding"/>
    <property type="evidence" value="ECO:0007669"/>
    <property type="project" value="UniProtKB-UniRule"/>
</dbReference>
<evidence type="ECO:0000256" key="6">
    <source>
        <dbReference type="HAMAP-Rule" id="MF_00073"/>
    </source>
</evidence>
<keyword evidence="4 6" id="KW-0805">Transcription regulation</keyword>
<protein>
    <recommendedName>
        <fullName evidence="6">Transcription antitermination protein NusB</fullName>
    </recommendedName>
    <alternativeName>
        <fullName evidence="6">Antitermination factor NusB</fullName>
    </alternativeName>
</protein>
<comment type="caution">
    <text evidence="9">The sequence shown here is derived from an EMBL/GenBank/DDBJ whole genome shotgun (WGS) entry which is preliminary data.</text>
</comment>
<feature type="domain" description="NusB/RsmB/TIM44" evidence="8">
    <location>
        <begin position="19"/>
        <end position="158"/>
    </location>
</feature>
<evidence type="ECO:0000256" key="3">
    <source>
        <dbReference type="ARBA" id="ARBA00022884"/>
    </source>
</evidence>
<feature type="region of interest" description="Disordered" evidence="7">
    <location>
        <begin position="160"/>
        <end position="183"/>
    </location>
</feature>
<keyword evidence="5 6" id="KW-0804">Transcription</keyword>
<comment type="similarity">
    <text evidence="1 6">Belongs to the NusB family.</text>
</comment>
<dbReference type="GO" id="GO:0005829">
    <property type="term" value="C:cytosol"/>
    <property type="evidence" value="ECO:0007669"/>
    <property type="project" value="TreeGrafter"/>
</dbReference>
<dbReference type="NCBIfam" id="TIGR01951">
    <property type="entry name" value="nusB"/>
    <property type="match status" value="1"/>
</dbReference>
<evidence type="ECO:0000313" key="10">
    <source>
        <dbReference type="Proteomes" id="UP000247609"/>
    </source>
</evidence>
<dbReference type="Proteomes" id="UP000247609">
    <property type="component" value="Unassembled WGS sequence"/>
</dbReference>
<name>A0A318QDL2_9PROT</name>
<dbReference type="PANTHER" id="PTHR11078:SF3">
    <property type="entry name" value="ANTITERMINATION NUSB DOMAIN-CONTAINING PROTEIN"/>
    <property type="match status" value="1"/>
</dbReference>